<dbReference type="GeneID" id="89934434"/>
<dbReference type="EMBL" id="MU853339">
    <property type="protein sequence ID" value="KAK4113346.1"/>
    <property type="molecule type" value="Genomic_DNA"/>
</dbReference>
<comment type="caution">
    <text evidence="1">The sequence shown here is derived from an EMBL/GenBank/DDBJ whole genome shotgun (WGS) entry which is preliminary data.</text>
</comment>
<evidence type="ECO:0000313" key="2">
    <source>
        <dbReference type="Proteomes" id="UP001302812"/>
    </source>
</evidence>
<accession>A0AAN6YT56</accession>
<dbReference type="Proteomes" id="UP001302812">
    <property type="component" value="Unassembled WGS sequence"/>
</dbReference>
<dbReference type="RefSeq" id="XP_064670916.1">
    <property type="nucleotide sequence ID" value="XM_064810309.1"/>
</dbReference>
<evidence type="ECO:0000313" key="1">
    <source>
        <dbReference type="EMBL" id="KAK4113346.1"/>
    </source>
</evidence>
<keyword evidence="2" id="KW-1185">Reference proteome</keyword>
<gene>
    <name evidence="1" type="ORF">N656DRAFT_613525</name>
</gene>
<name>A0AAN6YT56_9PEZI</name>
<reference evidence="1" key="1">
    <citation type="journal article" date="2023" name="Mol. Phylogenet. Evol.">
        <title>Genome-scale phylogeny and comparative genomics of the fungal order Sordariales.</title>
        <authorList>
            <person name="Hensen N."/>
            <person name="Bonometti L."/>
            <person name="Westerberg I."/>
            <person name="Brannstrom I.O."/>
            <person name="Guillou S."/>
            <person name="Cros-Aarteil S."/>
            <person name="Calhoun S."/>
            <person name="Haridas S."/>
            <person name="Kuo A."/>
            <person name="Mondo S."/>
            <person name="Pangilinan J."/>
            <person name="Riley R."/>
            <person name="LaButti K."/>
            <person name="Andreopoulos B."/>
            <person name="Lipzen A."/>
            <person name="Chen C."/>
            <person name="Yan M."/>
            <person name="Daum C."/>
            <person name="Ng V."/>
            <person name="Clum A."/>
            <person name="Steindorff A."/>
            <person name="Ohm R.A."/>
            <person name="Martin F."/>
            <person name="Silar P."/>
            <person name="Natvig D.O."/>
            <person name="Lalanne C."/>
            <person name="Gautier V."/>
            <person name="Ament-Velasquez S.L."/>
            <person name="Kruys A."/>
            <person name="Hutchinson M.I."/>
            <person name="Powell A.J."/>
            <person name="Barry K."/>
            <person name="Miller A.N."/>
            <person name="Grigoriev I.V."/>
            <person name="Debuchy R."/>
            <person name="Gladieux P."/>
            <person name="Hiltunen Thoren M."/>
            <person name="Johannesson H."/>
        </authorList>
    </citation>
    <scope>NUCLEOTIDE SEQUENCE</scope>
    <source>
        <strain evidence="1">CBS 508.74</strain>
    </source>
</reference>
<organism evidence="1 2">
    <name type="scientific">Canariomyces notabilis</name>
    <dbReference type="NCBI Taxonomy" id="2074819"/>
    <lineage>
        <taxon>Eukaryota</taxon>
        <taxon>Fungi</taxon>
        <taxon>Dikarya</taxon>
        <taxon>Ascomycota</taxon>
        <taxon>Pezizomycotina</taxon>
        <taxon>Sordariomycetes</taxon>
        <taxon>Sordariomycetidae</taxon>
        <taxon>Sordariales</taxon>
        <taxon>Chaetomiaceae</taxon>
        <taxon>Canariomyces</taxon>
    </lineage>
</organism>
<sequence>MTAMSPEIAASVFLCWRYCCLRSILMSWAALAFPFLSPSRASHLIILPPPSMRCRSYKSSRWACGRPGGNSARPEKAALNRCPVLIKPLIEQMRRQRAWREDNDLKWPLAHSWPGCGKSPQLRSWGECKGCEYIAAREVSSVRGKNLLFACEWAAAQTVATRRIDEGNSIQQKFLTLELPSVR</sequence>
<protein>
    <submittedName>
        <fullName evidence="1">Uncharacterized protein</fullName>
    </submittedName>
</protein>
<reference evidence="1" key="2">
    <citation type="submission" date="2023-05" db="EMBL/GenBank/DDBJ databases">
        <authorList>
            <consortium name="Lawrence Berkeley National Laboratory"/>
            <person name="Steindorff A."/>
            <person name="Hensen N."/>
            <person name="Bonometti L."/>
            <person name="Westerberg I."/>
            <person name="Brannstrom I.O."/>
            <person name="Guillou S."/>
            <person name="Cros-Aarteil S."/>
            <person name="Calhoun S."/>
            <person name="Haridas S."/>
            <person name="Kuo A."/>
            <person name="Mondo S."/>
            <person name="Pangilinan J."/>
            <person name="Riley R."/>
            <person name="Labutti K."/>
            <person name="Andreopoulos B."/>
            <person name="Lipzen A."/>
            <person name="Chen C."/>
            <person name="Yanf M."/>
            <person name="Daum C."/>
            <person name="Ng V."/>
            <person name="Clum A."/>
            <person name="Ohm R."/>
            <person name="Martin F."/>
            <person name="Silar P."/>
            <person name="Natvig D."/>
            <person name="Lalanne C."/>
            <person name="Gautier V."/>
            <person name="Ament-Velasquez S.L."/>
            <person name="Kruys A."/>
            <person name="Hutchinson M.I."/>
            <person name="Powell A.J."/>
            <person name="Barry K."/>
            <person name="Miller A.N."/>
            <person name="Grigoriev I.V."/>
            <person name="Debuchy R."/>
            <person name="Gladieux P."/>
            <person name="Thoren M.H."/>
            <person name="Johannesson H."/>
        </authorList>
    </citation>
    <scope>NUCLEOTIDE SEQUENCE</scope>
    <source>
        <strain evidence="1">CBS 508.74</strain>
    </source>
</reference>
<dbReference type="AlphaFoldDB" id="A0AAN6YT56"/>
<proteinExistence type="predicted"/>